<keyword evidence="1" id="KW-0472">Membrane</keyword>
<proteinExistence type="predicted"/>
<evidence type="ECO:0000313" key="3">
    <source>
        <dbReference type="Proteomes" id="UP000501076"/>
    </source>
</evidence>
<dbReference type="AlphaFoldDB" id="A0A6M6E9F7"/>
<evidence type="ECO:0000313" key="2">
    <source>
        <dbReference type="EMBL" id="QJX80235.1"/>
    </source>
</evidence>
<feature type="transmembrane region" description="Helical" evidence="1">
    <location>
        <begin position="29"/>
        <end position="46"/>
    </location>
</feature>
<feature type="transmembrane region" description="Helical" evidence="1">
    <location>
        <begin position="67"/>
        <end position="84"/>
    </location>
</feature>
<keyword evidence="2" id="KW-0614">Plasmid</keyword>
<keyword evidence="1" id="KW-1133">Transmembrane helix</keyword>
<dbReference type="Proteomes" id="UP000501076">
    <property type="component" value="Plasmid pFDU301A"/>
</dbReference>
<keyword evidence="1" id="KW-0812">Transmembrane</keyword>
<dbReference type="EMBL" id="CP045273">
    <property type="protein sequence ID" value="QJX80235.1"/>
    <property type="molecule type" value="Genomic_DNA"/>
</dbReference>
<gene>
    <name evidence="2" type="ORF">FDZ14_29500</name>
</gene>
<organism evidence="2 3">
    <name type="scientific">Priestia megaterium</name>
    <name type="common">Bacillus megaterium</name>
    <dbReference type="NCBI Taxonomy" id="1404"/>
    <lineage>
        <taxon>Bacteria</taxon>
        <taxon>Bacillati</taxon>
        <taxon>Bacillota</taxon>
        <taxon>Bacilli</taxon>
        <taxon>Bacillales</taxon>
        <taxon>Bacillaceae</taxon>
        <taxon>Priestia</taxon>
    </lineage>
</organism>
<sequence>MFGRLFNLALLILPWLTLLKIDKFTFKRYLPVLTFSSLIIALISELSKSYNWWKVKKPLVPRLGSDISFIFGPFLVANLWVFKLTYGRPLLYGLLNVIFDYLFAYPLTTLAEKMKIYKMGTMSRFQLFLISIFTAGINYLYQMFIDEALISRKNGN</sequence>
<reference evidence="2 3" key="1">
    <citation type="submission" date="2019-10" db="EMBL/GenBank/DDBJ databases">
        <title>Complete genome sequences for adaption low water activity.</title>
        <authorList>
            <person name="Zhao L."/>
            <person name="Zhong J."/>
        </authorList>
    </citation>
    <scope>NUCLEOTIDE SEQUENCE [LARGE SCALE GENOMIC DNA]</scope>
    <source>
        <strain evidence="2 3">FDU301</strain>
        <plasmid evidence="3">pfdu301a</plasmid>
    </source>
</reference>
<accession>A0A6M6E9F7</accession>
<dbReference type="RefSeq" id="WP_171778220.1">
    <property type="nucleotide sequence ID" value="NZ_CP045273.1"/>
</dbReference>
<name>A0A6M6E9F7_PRIMG</name>
<protein>
    <submittedName>
        <fullName evidence="2">Uncharacterized protein</fullName>
    </submittedName>
</protein>
<feature type="transmembrane region" description="Helical" evidence="1">
    <location>
        <begin position="127"/>
        <end position="145"/>
    </location>
</feature>
<feature type="transmembrane region" description="Helical" evidence="1">
    <location>
        <begin position="90"/>
        <end position="107"/>
    </location>
</feature>
<geneLocation type="plasmid" evidence="3">
    <name>pfdu301a</name>
</geneLocation>
<evidence type="ECO:0000256" key="1">
    <source>
        <dbReference type="SAM" id="Phobius"/>
    </source>
</evidence>